<organism evidence="2 3">
    <name type="scientific">Coprobacter fastidiosus</name>
    <dbReference type="NCBI Taxonomy" id="1099853"/>
    <lineage>
        <taxon>Bacteria</taxon>
        <taxon>Pseudomonadati</taxon>
        <taxon>Bacteroidota</taxon>
        <taxon>Bacteroidia</taxon>
        <taxon>Bacteroidales</taxon>
        <taxon>Barnesiellaceae</taxon>
        <taxon>Coprobacter</taxon>
    </lineage>
</organism>
<dbReference type="RefSeq" id="WP_009316895.1">
    <property type="nucleotide sequence ID" value="NZ_AP028032.1"/>
</dbReference>
<feature type="transmembrane region" description="Helical" evidence="1">
    <location>
        <begin position="21"/>
        <end position="40"/>
    </location>
</feature>
<evidence type="ECO:0000313" key="3">
    <source>
        <dbReference type="Proteomes" id="UP000262954"/>
    </source>
</evidence>
<dbReference type="GeneID" id="92927477"/>
<protein>
    <submittedName>
        <fullName evidence="2">ECF transporter S component</fullName>
    </submittedName>
</protein>
<dbReference type="AlphaFoldDB" id="A0A316REW3"/>
<keyword evidence="1" id="KW-0812">Transmembrane</keyword>
<feature type="transmembrane region" description="Helical" evidence="1">
    <location>
        <begin position="87"/>
        <end position="106"/>
    </location>
</feature>
<proteinExistence type="predicted"/>
<name>A0A316REW3_9BACT</name>
<evidence type="ECO:0000313" key="2">
    <source>
        <dbReference type="EMBL" id="HBJ09375.1"/>
    </source>
</evidence>
<evidence type="ECO:0000256" key="1">
    <source>
        <dbReference type="SAM" id="Phobius"/>
    </source>
</evidence>
<accession>A0A316REW3</accession>
<keyword evidence="1" id="KW-0472">Membrane</keyword>
<feature type="transmembrane region" description="Helical" evidence="1">
    <location>
        <begin position="112"/>
        <end position="136"/>
    </location>
</feature>
<keyword evidence="1" id="KW-1133">Transmembrane helix</keyword>
<dbReference type="Proteomes" id="UP000262954">
    <property type="component" value="Unassembled WGS sequence"/>
</dbReference>
<reference evidence="2 3" key="1">
    <citation type="journal article" date="2018" name="Nat. Biotechnol.">
        <title>A standardized bacterial taxonomy based on genome phylogeny substantially revises the tree of life.</title>
        <authorList>
            <person name="Parks D.H."/>
            <person name="Chuvochina M."/>
            <person name="Waite D.W."/>
            <person name="Rinke C."/>
            <person name="Skarshewski A."/>
            <person name="Chaumeil P.A."/>
            <person name="Hugenholtz P."/>
        </authorList>
    </citation>
    <scope>NUCLEOTIDE SEQUENCE [LARGE SCALE GENOMIC DNA]</scope>
    <source>
        <strain evidence="2">UBA11482</strain>
    </source>
</reference>
<gene>
    <name evidence="2" type="ORF">DDY73_10275</name>
</gene>
<feature type="transmembrane region" description="Helical" evidence="1">
    <location>
        <begin position="148"/>
        <end position="168"/>
    </location>
</feature>
<comment type="caution">
    <text evidence="2">The sequence shown here is derived from an EMBL/GenBank/DDBJ whole genome shotgun (WGS) entry which is preliminary data.</text>
</comment>
<sequence length="170" mass="19198">MKETTLNLYALDYRDMRTYMVAMLFILGNMVLPQLCHLIPQGGITWLPIYFFTLIGAYKYGWKVGLLTGVLSPILNSLFFGMPFPEVLPGILFKSVVLAVAAGYAADHFNRVSIPILLAVVLTYQFLGTLGEWVISDNFYIAIQDFRIGLPGMCFQVIGGYLFIKYLIYK</sequence>
<dbReference type="EMBL" id="DNWC01000135">
    <property type="protein sequence ID" value="HBJ09375.1"/>
    <property type="molecule type" value="Genomic_DNA"/>
</dbReference>